<dbReference type="STRING" id="1849968.A8C32_16670"/>
<accession>A0A1E5T8S6</accession>
<dbReference type="FunFam" id="2.30.180.10:FF:000032">
    <property type="entry name" value="Fasciclin domain-containing protein, putative"/>
    <property type="match status" value="1"/>
</dbReference>
<dbReference type="SUPFAM" id="SSF82153">
    <property type="entry name" value="FAS1 domain"/>
    <property type="match status" value="2"/>
</dbReference>
<dbReference type="AlphaFoldDB" id="A0A1E5T8S6"/>
<dbReference type="Proteomes" id="UP000095713">
    <property type="component" value="Unassembled WGS sequence"/>
</dbReference>
<feature type="domain" description="FAS1" evidence="1">
    <location>
        <begin position="35"/>
        <end position="173"/>
    </location>
</feature>
<dbReference type="OrthoDB" id="9800666at2"/>
<proteinExistence type="predicted"/>
<dbReference type="PROSITE" id="PS51257">
    <property type="entry name" value="PROKAR_LIPOPROTEIN"/>
    <property type="match status" value="1"/>
</dbReference>
<dbReference type="SMART" id="SM00554">
    <property type="entry name" value="FAS1"/>
    <property type="match status" value="2"/>
</dbReference>
<comment type="caution">
    <text evidence="2">The sequence shown here is derived from an EMBL/GenBank/DDBJ whole genome shotgun (WGS) entry which is preliminary data.</text>
</comment>
<dbReference type="InterPro" id="IPR036378">
    <property type="entry name" value="FAS1_dom_sf"/>
</dbReference>
<evidence type="ECO:0000313" key="2">
    <source>
        <dbReference type="EMBL" id="OEK07738.1"/>
    </source>
</evidence>
<dbReference type="InterPro" id="IPR050904">
    <property type="entry name" value="Adhesion/Biosynth-related"/>
</dbReference>
<sequence length="328" mass="34517">MKTLDYLKRLTLAFATVLLLFSCNNDDDDNIQRATQTIAELASNTPNLSKLVSALQRANLVTTLDGSQQFTVFAPTNDAFDTFLSANNFASIDDVPIDILTQVLLNHVIDGEFPSSNIFTGYGKTLATYSNTNLNLSLYLNTTSGLTINGTSSVVTPNVDATNGIIHIVNAVIDIPTIVTFATADPNFSTLVNALTTLTPGTNFAEILSRTTGGNNDNINPPFTVFAPLNSAFDALSAIPAEPELTQILLHHVVSGNISSGNLIPNDDTNASSLHGDNLTITLPGIGNNVAGLTDGSGNSDIGIVFVDVQASNGIIHIINKVATPSSP</sequence>
<gene>
    <name evidence="2" type="ORF">A8C32_16670</name>
</gene>
<organism evidence="2 3">
    <name type="scientific">Flavivirga aquatica</name>
    <dbReference type="NCBI Taxonomy" id="1849968"/>
    <lineage>
        <taxon>Bacteria</taxon>
        <taxon>Pseudomonadati</taxon>
        <taxon>Bacteroidota</taxon>
        <taxon>Flavobacteriia</taxon>
        <taxon>Flavobacteriales</taxon>
        <taxon>Flavobacteriaceae</taxon>
        <taxon>Flavivirga</taxon>
    </lineage>
</organism>
<evidence type="ECO:0000259" key="1">
    <source>
        <dbReference type="PROSITE" id="PS50213"/>
    </source>
</evidence>
<dbReference type="EMBL" id="MDJD01000044">
    <property type="protein sequence ID" value="OEK07738.1"/>
    <property type="molecule type" value="Genomic_DNA"/>
</dbReference>
<dbReference type="PANTHER" id="PTHR10900">
    <property type="entry name" value="PERIOSTIN-RELATED"/>
    <property type="match status" value="1"/>
</dbReference>
<dbReference type="Gene3D" id="2.30.180.10">
    <property type="entry name" value="FAS1 domain"/>
    <property type="match status" value="2"/>
</dbReference>
<dbReference type="Pfam" id="PF02469">
    <property type="entry name" value="Fasciclin"/>
    <property type="match status" value="2"/>
</dbReference>
<dbReference type="RefSeq" id="WP_069830565.1">
    <property type="nucleotide sequence ID" value="NZ_MDJD01000044.1"/>
</dbReference>
<dbReference type="PROSITE" id="PS50213">
    <property type="entry name" value="FAS1"/>
    <property type="match status" value="2"/>
</dbReference>
<dbReference type="PANTHER" id="PTHR10900:SF77">
    <property type="entry name" value="FI19380P1"/>
    <property type="match status" value="1"/>
</dbReference>
<evidence type="ECO:0000313" key="3">
    <source>
        <dbReference type="Proteomes" id="UP000095713"/>
    </source>
</evidence>
<protein>
    <recommendedName>
        <fullName evidence="1">FAS1 domain-containing protein</fullName>
    </recommendedName>
</protein>
<keyword evidence="3" id="KW-1185">Reference proteome</keyword>
<dbReference type="GO" id="GO:0005615">
    <property type="term" value="C:extracellular space"/>
    <property type="evidence" value="ECO:0007669"/>
    <property type="project" value="TreeGrafter"/>
</dbReference>
<reference evidence="2 3" key="1">
    <citation type="submission" date="2016-05" db="EMBL/GenBank/DDBJ databases">
        <title>Draft Genome Sequence of Algibacter sp. Strain SK-16 Isolated from the Surface Water of Aburatsubo Inlet.</title>
        <authorList>
            <person name="Wong S.-K."/>
            <person name="Yoshizawa S."/>
            <person name="Nakajima Y."/>
            <person name="Ogura Y."/>
            <person name="Tetsuya H."/>
            <person name="Hamasaki K."/>
        </authorList>
    </citation>
    <scope>NUCLEOTIDE SEQUENCE [LARGE SCALE GENOMIC DNA]</scope>
    <source>
        <strain evidence="2 3">SK-16</strain>
    </source>
</reference>
<dbReference type="InterPro" id="IPR000782">
    <property type="entry name" value="FAS1_domain"/>
</dbReference>
<name>A0A1E5T8S6_9FLAO</name>
<feature type="domain" description="FAS1" evidence="1">
    <location>
        <begin position="175"/>
        <end position="323"/>
    </location>
</feature>